<keyword evidence="4" id="KW-1185">Reference proteome</keyword>
<evidence type="ECO:0000313" key="4">
    <source>
        <dbReference type="Proteomes" id="UP000316095"/>
    </source>
</evidence>
<proteinExistence type="predicted"/>
<dbReference type="PANTHER" id="PTHR38768:SF1">
    <property type="entry name" value="UPF0502 PROTEIN YCEH"/>
    <property type="match status" value="1"/>
</dbReference>
<name>A0A5C5XF81_9PLAN</name>
<feature type="region of interest" description="Disordered" evidence="2">
    <location>
        <begin position="172"/>
        <end position="233"/>
    </location>
</feature>
<evidence type="ECO:0000313" key="3">
    <source>
        <dbReference type="EMBL" id="TWT61013.1"/>
    </source>
</evidence>
<protein>
    <recommendedName>
        <fullName evidence="5">DUF480 domain-containing protein</fullName>
    </recommendedName>
</protein>
<dbReference type="EMBL" id="SJPG01000001">
    <property type="protein sequence ID" value="TWT61013.1"/>
    <property type="molecule type" value="Genomic_DNA"/>
</dbReference>
<dbReference type="RefSeq" id="WP_146503051.1">
    <property type="nucleotide sequence ID" value="NZ_SJPG01000001.1"/>
</dbReference>
<reference evidence="3 4" key="1">
    <citation type="submission" date="2019-02" db="EMBL/GenBank/DDBJ databases">
        <title>Deep-cultivation of Planctomycetes and their phenomic and genomic characterization uncovers novel biology.</title>
        <authorList>
            <person name="Wiegand S."/>
            <person name="Jogler M."/>
            <person name="Boedeker C."/>
            <person name="Pinto D."/>
            <person name="Vollmers J."/>
            <person name="Rivas-Marin E."/>
            <person name="Kohn T."/>
            <person name="Peeters S.H."/>
            <person name="Heuer A."/>
            <person name="Rast P."/>
            <person name="Oberbeckmann S."/>
            <person name="Bunk B."/>
            <person name="Jeske O."/>
            <person name="Meyerdierks A."/>
            <person name="Storesund J.E."/>
            <person name="Kallscheuer N."/>
            <person name="Luecker S."/>
            <person name="Lage O.M."/>
            <person name="Pohl T."/>
            <person name="Merkel B.J."/>
            <person name="Hornburger P."/>
            <person name="Mueller R.-W."/>
            <person name="Bruemmer F."/>
            <person name="Labrenz M."/>
            <person name="Spormann A.M."/>
            <person name="Op Den Camp H."/>
            <person name="Overmann J."/>
            <person name="Amann R."/>
            <person name="Jetten M.S.M."/>
            <person name="Mascher T."/>
            <person name="Medema M.H."/>
            <person name="Devos D.P."/>
            <person name="Kaster A.-K."/>
            <person name="Ovreas L."/>
            <person name="Rohde M."/>
            <person name="Galperin M.Y."/>
            <person name="Jogler C."/>
        </authorList>
    </citation>
    <scope>NUCLEOTIDE SEQUENCE [LARGE SCALE GENOMIC DNA]</scope>
    <source>
        <strain evidence="3 4">Pan54</strain>
    </source>
</reference>
<keyword evidence="1" id="KW-0175">Coiled coil</keyword>
<evidence type="ECO:0000256" key="2">
    <source>
        <dbReference type="SAM" id="MobiDB-lite"/>
    </source>
</evidence>
<dbReference type="SUPFAM" id="SSF46785">
    <property type="entry name" value="Winged helix' DNA-binding domain"/>
    <property type="match status" value="2"/>
</dbReference>
<dbReference type="AlphaFoldDB" id="A0A5C5XF81"/>
<gene>
    <name evidence="3" type="ORF">Pan54_17460</name>
</gene>
<feature type="coiled-coil region" evidence="1">
    <location>
        <begin position="234"/>
        <end position="261"/>
    </location>
</feature>
<feature type="compositionally biased region" description="Polar residues" evidence="2">
    <location>
        <begin position="217"/>
        <end position="229"/>
    </location>
</feature>
<dbReference type="InterPro" id="IPR007432">
    <property type="entry name" value="DUF480"/>
</dbReference>
<evidence type="ECO:0008006" key="5">
    <source>
        <dbReference type="Google" id="ProtNLM"/>
    </source>
</evidence>
<dbReference type="Gene3D" id="1.10.10.10">
    <property type="entry name" value="Winged helix-like DNA-binding domain superfamily/Winged helix DNA-binding domain"/>
    <property type="match status" value="2"/>
</dbReference>
<dbReference type="Pfam" id="PF04337">
    <property type="entry name" value="DUF480"/>
    <property type="match status" value="1"/>
</dbReference>
<dbReference type="InterPro" id="IPR036388">
    <property type="entry name" value="WH-like_DNA-bd_sf"/>
</dbReference>
<dbReference type="InterPro" id="IPR036390">
    <property type="entry name" value="WH_DNA-bd_sf"/>
</dbReference>
<sequence length="264" mass="29643">MQLVDENDGDIQFLGLLSKKERRVLGVLIEKSLTTPEYYPLTLKALATGCNQKSNRDPISNYDEFEIEDILDGLRQRGMISAVQTAGGRTERYRHRLRDITPWTAAQLAVMGELLLRGRQQLGELRSRASRMSAIESLEDLRRELNQLMQMKYVQSSGDLSRRGIEVDHALYTEAEQSRPGTMLAYSSSDGPELPNSSSDESKEESAANSAPKFVSSPENRNQVVNASPPSEELLDLQSQISDLTETVQRLEERIDSLERQLGV</sequence>
<evidence type="ECO:0000256" key="1">
    <source>
        <dbReference type="SAM" id="Coils"/>
    </source>
</evidence>
<accession>A0A5C5XF81</accession>
<dbReference type="OrthoDB" id="9784785at2"/>
<dbReference type="PANTHER" id="PTHR38768">
    <property type="entry name" value="UPF0502 PROTEIN YCEH"/>
    <property type="match status" value="1"/>
</dbReference>
<comment type="caution">
    <text evidence="3">The sequence shown here is derived from an EMBL/GenBank/DDBJ whole genome shotgun (WGS) entry which is preliminary data.</text>
</comment>
<organism evidence="3 4">
    <name type="scientific">Rubinisphaera italica</name>
    <dbReference type="NCBI Taxonomy" id="2527969"/>
    <lineage>
        <taxon>Bacteria</taxon>
        <taxon>Pseudomonadati</taxon>
        <taxon>Planctomycetota</taxon>
        <taxon>Planctomycetia</taxon>
        <taxon>Planctomycetales</taxon>
        <taxon>Planctomycetaceae</taxon>
        <taxon>Rubinisphaera</taxon>
    </lineage>
</organism>
<dbReference type="Proteomes" id="UP000316095">
    <property type="component" value="Unassembled WGS sequence"/>
</dbReference>